<dbReference type="EMBL" id="JAMZIH010008046">
    <property type="protein sequence ID" value="KAJ1672648.1"/>
    <property type="molecule type" value="Genomic_DNA"/>
</dbReference>
<feature type="non-terminal residue" evidence="1">
    <location>
        <position position="1"/>
    </location>
</feature>
<protein>
    <submittedName>
        <fullName evidence="1">Uncharacterized protein</fullName>
    </submittedName>
</protein>
<feature type="non-terminal residue" evidence="1">
    <location>
        <position position="355"/>
    </location>
</feature>
<accession>A0ACC1HAF4</accession>
<evidence type="ECO:0000313" key="1">
    <source>
        <dbReference type="EMBL" id="KAJ1672648.1"/>
    </source>
</evidence>
<proteinExistence type="predicted"/>
<name>A0ACC1HAF4_9FUNG</name>
<reference evidence="1" key="1">
    <citation type="submission" date="2022-06" db="EMBL/GenBank/DDBJ databases">
        <title>Phylogenomic reconstructions and comparative analyses of Kickxellomycotina fungi.</title>
        <authorList>
            <person name="Reynolds N.K."/>
            <person name="Stajich J.E."/>
            <person name="Barry K."/>
            <person name="Grigoriev I.V."/>
            <person name="Crous P."/>
            <person name="Smith M.E."/>
        </authorList>
    </citation>
    <scope>NUCLEOTIDE SEQUENCE</scope>
    <source>
        <strain evidence="1">RSA 2271</strain>
    </source>
</reference>
<keyword evidence="2" id="KW-1185">Reference proteome</keyword>
<gene>
    <name evidence="1" type="ORF">EV182_006773</name>
</gene>
<evidence type="ECO:0000313" key="2">
    <source>
        <dbReference type="Proteomes" id="UP001145114"/>
    </source>
</evidence>
<sequence length="355" mass="39861">LGACRAEIARQEEEHEQKEKDRQLVIEYWKSQAEMSASEAKAVKDQLESQIHEVARLNRRLAASLENEKKLREHLAERQQTSAETSSQRQRRWFQSEVKIGEDRRHTEERAYESLDSACIDDNTIAAIRDSLRKIAPSLQEILQAQLEGIALGANKDPYGNANDHQEPLDTRISILNSLAGAPGAGSFDLKDLPNLFALVDKGFQSCIRSRRDIIQARHDNSKLASALDQERQVRRAREDTISEKDKAIKALSMDVSRLRVANAKMSMFLPGWDINRGLGAEKPQVHVNAEPQDPASTGSSGQEAFVPTSILKPTATLQERLIGHISHLEMQLAAKDRDLEHAHSHLVDVRIVLQ</sequence>
<comment type="caution">
    <text evidence="1">The sequence shown here is derived from an EMBL/GenBank/DDBJ whole genome shotgun (WGS) entry which is preliminary data.</text>
</comment>
<organism evidence="1 2">
    <name type="scientific">Spiromyces aspiralis</name>
    <dbReference type="NCBI Taxonomy" id="68401"/>
    <lineage>
        <taxon>Eukaryota</taxon>
        <taxon>Fungi</taxon>
        <taxon>Fungi incertae sedis</taxon>
        <taxon>Zoopagomycota</taxon>
        <taxon>Kickxellomycotina</taxon>
        <taxon>Kickxellomycetes</taxon>
        <taxon>Kickxellales</taxon>
        <taxon>Kickxellaceae</taxon>
        <taxon>Spiromyces</taxon>
    </lineage>
</organism>
<dbReference type="Proteomes" id="UP001145114">
    <property type="component" value="Unassembled WGS sequence"/>
</dbReference>